<accession>A0A7W7ZZF5</accession>
<evidence type="ECO:0000259" key="1">
    <source>
        <dbReference type="Pfam" id="PF19493"/>
    </source>
</evidence>
<sequence length="106" mass="11304">MTYVEIPLDGGGRLVVEVEPAEAEEIQRAGRAGRALRQAGSTLQAAITSVTPAVESIARKLRDIENPPDRLELTFGIKISGEADVAIAKTSSEAQFQVVLEWGQTG</sequence>
<organism evidence="2 3">
    <name type="scientific">Nonomuraea endophytica</name>
    <dbReference type="NCBI Taxonomy" id="714136"/>
    <lineage>
        <taxon>Bacteria</taxon>
        <taxon>Bacillati</taxon>
        <taxon>Actinomycetota</taxon>
        <taxon>Actinomycetes</taxon>
        <taxon>Streptosporangiales</taxon>
        <taxon>Streptosporangiaceae</taxon>
        <taxon>Nonomuraea</taxon>
    </lineage>
</organism>
<name>A0A7W7ZZF5_9ACTN</name>
<dbReference type="RefSeq" id="WP_184960189.1">
    <property type="nucleotide sequence ID" value="NZ_JACHIN010000002.1"/>
</dbReference>
<keyword evidence="3" id="KW-1185">Reference proteome</keyword>
<dbReference type="Pfam" id="PF19493">
    <property type="entry name" value="Trypco1"/>
    <property type="match status" value="1"/>
</dbReference>
<feature type="domain" description="Trypsin-co-occurring" evidence="1">
    <location>
        <begin position="6"/>
        <end position="103"/>
    </location>
</feature>
<evidence type="ECO:0000313" key="2">
    <source>
        <dbReference type="EMBL" id="MBB5076672.1"/>
    </source>
</evidence>
<dbReference type="NCBIfam" id="NF041216">
    <property type="entry name" value="CU044_2847_fam"/>
    <property type="match status" value="1"/>
</dbReference>
<protein>
    <recommendedName>
        <fullName evidence="1">Trypsin-co-occurring domain-containing protein</fullName>
    </recommendedName>
</protein>
<reference evidence="2 3" key="1">
    <citation type="submission" date="2020-08" db="EMBL/GenBank/DDBJ databases">
        <title>Genomic Encyclopedia of Type Strains, Phase IV (KMG-IV): sequencing the most valuable type-strain genomes for metagenomic binning, comparative biology and taxonomic classification.</title>
        <authorList>
            <person name="Goeker M."/>
        </authorList>
    </citation>
    <scope>NUCLEOTIDE SEQUENCE [LARGE SCALE GENOMIC DNA]</scope>
    <source>
        <strain evidence="2 3">DSM 45385</strain>
    </source>
</reference>
<evidence type="ECO:0000313" key="3">
    <source>
        <dbReference type="Proteomes" id="UP000568380"/>
    </source>
</evidence>
<gene>
    <name evidence="2" type="ORF">HNR40_002136</name>
</gene>
<dbReference type="Proteomes" id="UP000568380">
    <property type="component" value="Unassembled WGS sequence"/>
</dbReference>
<dbReference type="AlphaFoldDB" id="A0A7W7ZZF5"/>
<comment type="caution">
    <text evidence="2">The sequence shown here is derived from an EMBL/GenBank/DDBJ whole genome shotgun (WGS) entry which is preliminary data.</text>
</comment>
<proteinExistence type="predicted"/>
<dbReference type="InterPro" id="IPR045794">
    <property type="entry name" value="Trypco1"/>
</dbReference>
<dbReference type="EMBL" id="JACHIN010000002">
    <property type="protein sequence ID" value="MBB5076672.1"/>
    <property type="molecule type" value="Genomic_DNA"/>
</dbReference>